<evidence type="ECO:0000313" key="5">
    <source>
        <dbReference type="Proteomes" id="UP000663852"/>
    </source>
</evidence>
<dbReference type="Gene3D" id="3.40.50.720">
    <property type="entry name" value="NAD(P)-binding Rossmann-like Domain"/>
    <property type="match status" value="1"/>
</dbReference>
<dbReference type="InterPro" id="IPR002347">
    <property type="entry name" value="SDR_fam"/>
</dbReference>
<accession>A0A813NJL2</accession>
<dbReference type="GO" id="GO:0008202">
    <property type="term" value="P:steroid metabolic process"/>
    <property type="evidence" value="ECO:0007669"/>
    <property type="project" value="TreeGrafter"/>
</dbReference>
<sequence length="325" mass="37386">MALLILFALTLDLIYRAYRYFFPHPDIDPKGKYVLISGCDTGFGRQLALELDKQGFHVFAGVLNSNSETSFREILSQRATVFHLDVTKQEDIDAAFALVEKETNTLHALVNNAGISTSGYIDWMTMESMRRIMEVNYFGHVNMTKTFLPLLISRRYSRVINICSVAGIVSAPMKSAYSASKYALEAFSDCLRREMASWNLYVSIIEPGPMRTPIIEGHDEYMTKFWSQLPNNVQQRWGEDFLKVQMKKISDNFLYRHAEDPAKVVRELQHAIINSKPDTRYRPGWQAKFFFFPLSMAPTWLSDWILVRAVNSDTVPADVRKQHTE</sequence>
<reference evidence="4" key="1">
    <citation type="submission" date="2021-02" db="EMBL/GenBank/DDBJ databases">
        <authorList>
            <person name="Nowell W R."/>
        </authorList>
    </citation>
    <scope>NUCLEOTIDE SEQUENCE</scope>
</reference>
<evidence type="ECO:0000313" key="4">
    <source>
        <dbReference type="EMBL" id="CAF0740695.1"/>
    </source>
</evidence>
<dbReference type="PANTHER" id="PTHR43313">
    <property type="entry name" value="SHORT-CHAIN DEHYDROGENASE/REDUCTASE FAMILY 9C"/>
    <property type="match status" value="1"/>
</dbReference>
<name>A0A813NJL2_ADIRI</name>
<dbReference type="Proteomes" id="UP000663852">
    <property type="component" value="Unassembled WGS sequence"/>
</dbReference>
<dbReference type="OrthoDB" id="5296at2759"/>
<evidence type="ECO:0000256" key="2">
    <source>
        <dbReference type="RuleBase" id="RU000363"/>
    </source>
</evidence>
<dbReference type="PROSITE" id="PS00061">
    <property type="entry name" value="ADH_SHORT"/>
    <property type="match status" value="1"/>
</dbReference>
<feature type="chain" id="PRO_5032614458" evidence="3">
    <location>
        <begin position="20"/>
        <end position="325"/>
    </location>
</feature>
<feature type="signal peptide" evidence="3">
    <location>
        <begin position="1"/>
        <end position="19"/>
    </location>
</feature>
<dbReference type="SUPFAM" id="SSF51735">
    <property type="entry name" value="NAD(P)-binding Rossmann-fold domains"/>
    <property type="match status" value="1"/>
</dbReference>
<dbReference type="AlphaFoldDB" id="A0A813NJL2"/>
<dbReference type="EMBL" id="CAJNOJ010000004">
    <property type="protein sequence ID" value="CAF0740695.1"/>
    <property type="molecule type" value="Genomic_DNA"/>
</dbReference>
<evidence type="ECO:0000256" key="3">
    <source>
        <dbReference type="SAM" id="SignalP"/>
    </source>
</evidence>
<organism evidence="4 5">
    <name type="scientific">Adineta ricciae</name>
    <name type="common">Rotifer</name>
    <dbReference type="NCBI Taxonomy" id="249248"/>
    <lineage>
        <taxon>Eukaryota</taxon>
        <taxon>Metazoa</taxon>
        <taxon>Spiralia</taxon>
        <taxon>Gnathifera</taxon>
        <taxon>Rotifera</taxon>
        <taxon>Eurotatoria</taxon>
        <taxon>Bdelloidea</taxon>
        <taxon>Adinetida</taxon>
        <taxon>Adinetidae</taxon>
        <taxon>Adineta</taxon>
    </lineage>
</organism>
<dbReference type="PRINTS" id="PR00081">
    <property type="entry name" value="GDHRDH"/>
</dbReference>
<comment type="caution">
    <text evidence="4">The sequence shown here is derived from an EMBL/GenBank/DDBJ whole genome shotgun (WGS) entry which is preliminary data.</text>
</comment>
<dbReference type="InterPro" id="IPR020904">
    <property type="entry name" value="Sc_DH/Rdtase_CS"/>
</dbReference>
<dbReference type="PRINTS" id="PR00080">
    <property type="entry name" value="SDRFAMILY"/>
</dbReference>
<gene>
    <name evidence="4" type="ORF">EDS130_LOCUS1711</name>
</gene>
<dbReference type="InterPro" id="IPR036291">
    <property type="entry name" value="NAD(P)-bd_dom_sf"/>
</dbReference>
<keyword evidence="1" id="KW-0560">Oxidoreductase</keyword>
<evidence type="ECO:0000256" key="1">
    <source>
        <dbReference type="ARBA" id="ARBA00023002"/>
    </source>
</evidence>
<dbReference type="Pfam" id="PF00106">
    <property type="entry name" value="adh_short"/>
    <property type="match status" value="1"/>
</dbReference>
<dbReference type="GO" id="GO:0016491">
    <property type="term" value="F:oxidoreductase activity"/>
    <property type="evidence" value="ECO:0007669"/>
    <property type="project" value="UniProtKB-KW"/>
</dbReference>
<dbReference type="PANTHER" id="PTHR43313:SF1">
    <property type="entry name" value="3BETA-HYDROXYSTEROID DEHYDROGENASE DHS-16"/>
    <property type="match status" value="1"/>
</dbReference>
<keyword evidence="3" id="KW-0732">Signal</keyword>
<protein>
    <submittedName>
        <fullName evidence="4">Uncharacterized protein</fullName>
    </submittedName>
</protein>
<comment type="similarity">
    <text evidence="2">Belongs to the short-chain dehydrogenases/reductases (SDR) family.</text>
</comment>
<proteinExistence type="inferred from homology"/>